<sequence length="283" mass="31981">MSGRTGDEKDIYVLDDTQARWTYNSYCQIGQGEDVWHLEQALSRLDLTREDPSWGFKYQTHPRYEPLEGYVFIVDYSDGGVMARGHGWMEEGSANPDPDRWGWGLQVRIKDFRAEQLKTLVIPAGTAGVICSRQYGPRTILYRGSRDSGVTGIRQHYLDRPMGLDASKLEKRTLKDAAAAEDRGTSSREKELTQEEKIITLEKKLAEMKAARDREQRAGENEEETRAPLEEEKDRGAEKKVSLPVETPSGVKEAVLVKPDLLQEHGRKAEQDSLEIAAGKRGE</sequence>
<reference evidence="2 3" key="1">
    <citation type="submission" date="2020-11" db="EMBL/GenBank/DDBJ databases">
        <authorList>
            <person name="Wallbank WR R."/>
            <person name="Pardo Diaz C."/>
            <person name="Kozak K."/>
            <person name="Martin S."/>
            <person name="Jiggins C."/>
            <person name="Moest M."/>
            <person name="Warren A I."/>
            <person name="Generalovic N T."/>
            <person name="Byers J.R.P. K."/>
            <person name="Montejo-Kovacevich G."/>
            <person name="Yen C E."/>
        </authorList>
    </citation>
    <scope>NUCLEOTIDE SEQUENCE [LARGE SCALE GENOMIC DNA]</scope>
</reference>
<organism evidence="2 3">
    <name type="scientific">Hermetia illucens</name>
    <name type="common">Black soldier fly</name>
    <dbReference type="NCBI Taxonomy" id="343691"/>
    <lineage>
        <taxon>Eukaryota</taxon>
        <taxon>Metazoa</taxon>
        <taxon>Ecdysozoa</taxon>
        <taxon>Arthropoda</taxon>
        <taxon>Hexapoda</taxon>
        <taxon>Insecta</taxon>
        <taxon>Pterygota</taxon>
        <taxon>Neoptera</taxon>
        <taxon>Endopterygota</taxon>
        <taxon>Diptera</taxon>
        <taxon>Brachycera</taxon>
        <taxon>Stratiomyomorpha</taxon>
        <taxon>Stratiomyidae</taxon>
        <taxon>Hermetiinae</taxon>
        <taxon>Hermetia</taxon>
    </lineage>
</organism>
<dbReference type="InParanoid" id="A0A7R8V084"/>
<dbReference type="EMBL" id="LR899013">
    <property type="protein sequence ID" value="CAD7090178.1"/>
    <property type="molecule type" value="Genomic_DNA"/>
</dbReference>
<dbReference type="Proteomes" id="UP000594454">
    <property type="component" value="Chromosome 5"/>
</dbReference>
<feature type="region of interest" description="Disordered" evidence="1">
    <location>
        <begin position="262"/>
        <end position="283"/>
    </location>
</feature>
<gene>
    <name evidence="2" type="ORF">HERILL_LOCUS12678</name>
</gene>
<evidence type="ECO:0000313" key="2">
    <source>
        <dbReference type="EMBL" id="CAD7090178.1"/>
    </source>
</evidence>
<keyword evidence="3" id="KW-1185">Reference proteome</keyword>
<name>A0A7R8V084_HERIL</name>
<evidence type="ECO:0000256" key="1">
    <source>
        <dbReference type="SAM" id="MobiDB-lite"/>
    </source>
</evidence>
<proteinExistence type="predicted"/>
<accession>A0A7R8V084</accession>
<evidence type="ECO:0000313" key="3">
    <source>
        <dbReference type="Proteomes" id="UP000594454"/>
    </source>
</evidence>
<dbReference type="AlphaFoldDB" id="A0A7R8V084"/>
<feature type="region of interest" description="Disordered" evidence="1">
    <location>
        <begin position="209"/>
        <end position="246"/>
    </location>
</feature>
<feature type="compositionally biased region" description="Basic and acidic residues" evidence="1">
    <location>
        <begin position="209"/>
        <end position="241"/>
    </location>
</feature>
<feature type="compositionally biased region" description="Basic and acidic residues" evidence="1">
    <location>
        <begin position="262"/>
        <end position="271"/>
    </location>
</feature>
<protein>
    <submittedName>
        <fullName evidence="2">Uncharacterized protein</fullName>
    </submittedName>
</protein>